<dbReference type="AlphaFoldDB" id="A0A7J8TWP5"/>
<accession>A0A7J8TWP5</accession>
<dbReference type="Proteomes" id="UP000593573">
    <property type="component" value="Unassembled WGS sequence"/>
</dbReference>
<feature type="non-terminal residue" evidence="1">
    <location>
        <position position="30"/>
    </location>
</feature>
<protein>
    <submittedName>
        <fullName evidence="1">Uncharacterized protein</fullName>
    </submittedName>
</protein>
<gene>
    <name evidence="1" type="ORF">Goklo_026946</name>
</gene>
<reference evidence="1 2" key="1">
    <citation type="journal article" date="2019" name="Genome Biol. Evol.">
        <title>Insights into the evolution of the New World diploid cottons (Gossypium, subgenus Houzingenia) based on genome sequencing.</title>
        <authorList>
            <person name="Grover C.E."/>
            <person name="Arick M.A. 2nd"/>
            <person name="Thrash A."/>
            <person name="Conover J.L."/>
            <person name="Sanders W.S."/>
            <person name="Peterson D.G."/>
            <person name="Frelichowski J.E."/>
            <person name="Scheffler J.A."/>
            <person name="Scheffler B.E."/>
            <person name="Wendel J.F."/>
        </authorList>
    </citation>
    <scope>NUCLEOTIDE SEQUENCE [LARGE SCALE GENOMIC DNA]</scope>
    <source>
        <strain evidence="1">57</strain>
        <tissue evidence="1">Leaf</tissue>
    </source>
</reference>
<evidence type="ECO:0000313" key="2">
    <source>
        <dbReference type="Proteomes" id="UP000593573"/>
    </source>
</evidence>
<dbReference type="Gene3D" id="2.40.10.170">
    <property type="match status" value="1"/>
</dbReference>
<name>A0A7J8TWP5_9ROSI</name>
<keyword evidence="2" id="KW-1185">Reference proteome</keyword>
<proteinExistence type="predicted"/>
<organism evidence="1 2">
    <name type="scientific">Gossypium klotzschianum</name>
    <dbReference type="NCBI Taxonomy" id="34286"/>
    <lineage>
        <taxon>Eukaryota</taxon>
        <taxon>Viridiplantae</taxon>
        <taxon>Streptophyta</taxon>
        <taxon>Embryophyta</taxon>
        <taxon>Tracheophyta</taxon>
        <taxon>Spermatophyta</taxon>
        <taxon>Magnoliopsida</taxon>
        <taxon>eudicotyledons</taxon>
        <taxon>Gunneridae</taxon>
        <taxon>Pentapetalae</taxon>
        <taxon>rosids</taxon>
        <taxon>malvids</taxon>
        <taxon>Malvales</taxon>
        <taxon>Malvaceae</taxon>
        <taxon>Malvoideae</taxon>
        <taxon>Gossypium</taxon>
    </lineage>
</organism>
<dbReference type="OrthoDB" id="1001159at2759"/>
<evidence type="ECO:0000313" key="1">
    <source>
        <dbReference type="EMBL" id="MBA0642590.1"/>
    </source>
</evidence>
<dbReference type="EMBL" id="JABFAB010000002">
    <property type="protein sequence ID" value="MBA0642590.1"/>
    <property type="molecule type" value="Genomic_DNA"/>
</dbReference>
<comment type="caution">
    <text evidence="1">The sequence shown here is derived from an EMBL/GenBank/DDBJ whole genome shotgun (WGS) entry which is preliminary data.</text>
</comment>
<sequence>MSATDGLTRGMEVIDTGAALSVPVGGATPG</sequence>